<dbReference type="HOGENOM" id="CLU_205756_0_0_9"/>
<dbReference type="PATRIC" id="fig|935198.13.peg.1826"/>
<gene>
    <name evidence="1" type="ordered locus">CLL_A1877</name>
</gene>
<reference evidence="1" key="1">
    <citation type="submission" date="2009-06" db="EMBL/GenBank/DDBJ databases">
        <authorList>
            <consortium name="US DOE Joint Genome Institute (JGI-PGF)"/>
            <person name="Lucas S."/>
            <person name="Copeland A."/>
            <person name="Lapidus A."/>
            <person name="Glavina del Rio T."/>
            <person name="Dalin E."/>
            <person name="Tice H."/>
            <person name="Bruce D."/>
            <person name="Goodwin L."/>
            <person name="Pitluck S."/>
            <person name="Kyrpides N."/>
            <person name="Mavromatis K."/>
            <person name="Ivanova N."/>
            <person name="Saunders E."/>
            <person name="Brettin T."/>
            <person name="Detter J.C."/>
            <person name="Han C."/>
            <person name="Larimer F."/>
            <person name="Land M."/>
            <person name="Hauser L."/>
            <person name="Markowitz V."/>
            <person name="Cheng J.-F."/>
            <person name="Hugenholtz P."/>
            <person name="Woyke T."/>
            <person name="Wu D."/>
            <person name="Gronow S."/>
            <person name="Klenk H.-P."/>
            <person name="Eisen J.A."/>
        </authorList>
    </citation>
    <scope>NUCLEOTIDE SEQUENCE</scope>
    <source>
        <strain evidence="1">Eklund 17B</strain>
    </source>
</reference>
<protein>
    <submittedName>
        <fullName evidence="1">Uncharacterized protein</fullName>
    </submittedName>
</protein>
<dbReference type="EMBL" id="CP001056">
    <property type="protein sequence ID" value="ACD24955.1"/>
    <property type="molecule type" value="Genomic_DNA"/>
</dbReference>
<evidence type="ECO:0000313" key="1">
    <source>
        <dbReference type="EMBL" id="ACD24955.1"/>
    </source>
</evidence>
<accession>B2TMS3</accession>
<accession>U4P8X9</accession>
<name>B2TMS3_CLOBB</name>
<dbReference type="KEGG" id="cbk:CLL_A1877"/>
<dbReference type="AlphaFoldDB" id="B2TMS3"/>
<sequence>MTGEVEINMKLYEKDNEYILDVLEDEEDRLLEKLGEILSEETRYLFYRYVSVIETINCIKSTL</sequence>
<organism evidence="1">
    <name type="scientific">Clostridium botulinum (strain Eklund 17B / Type B)</name>
    <dbReference type="NCBI Taxonomy" id="935198"/>
    <lineage>
        <taxon>Bacteria</taxon>
        <taxon>Bacillati</taxon>
        <taxon>Bacillota</taxon>
        <taxon>Clostridia</taxon>
        <taxon>Eubacteriales</taxon>
        <taxon>Clostridiaceae</taxon>
        <taxon>Clostridium</taxon>
    </lineage>
</organism>
<reference evidence="1" key="2">
    <citation type="submission" date="2009-08" db="EMBL/GenBank/DDBJ databases">
        <authorList>
            <person name="Shrivastava S."/>
            <person name="Brinkac L.M."/>
            <person name="Dodson R.J."/>
            <person name="Harkins D.M."/>
            <person name="Durkin A.S."/>
            <person name="Sutton G."/>
        </authorList>
    </citation>
    <scope>NUCLEOTIDE SEQUENCE</scope>
    <source>
        <strain evidence="1">Eklund 17B</strain>
    </source>
</reference>
<proteinExistence type="predicted"/>